<dbReference type="GO" id="GO:0015095">
    <property type="term" value="F:magnesium ion transmembrane transporter activity"/>
    <property type="evidence" value="ECO:0007669"/>
    <property type="project" value="TreeGrafter"/>
</dbReference>
<accession>A0A917CQW2</accession>
<evidence type="ECO:0000256" key="4">
    <source>
        <dbReference type="ARBA" id="ARBA00022475"/>
    </source>
</evidence>
<evidence type="ECO:0000256" key="5">
    <source>
        <dbReference type="ARBA" id="ARBA00022692"/>
    </source>
</evidence>
<keyword evidence="7 9" id="KW-0472">Membrane</keyword>
<dbReference type="GO" id="GO:0015087">
    <property type="term" value="F:cobalt ion transmembrane transporter activity"/>
    <property type="evidence" value="ECO:0007669"/>
    <property type="project" value="TreeGrafter"/>
</dbReference>
<feature type="region of interest" description="Disordered" evidence="8">
    <location>
        <begin position="305"/>
        <end position="353"/>
    </location>
</feature>
<evidence type="ECO:0000256" key="3">
    <source>
        <dbReference type="ARBA" id="ARBA00022448"/>
    </source>
</evidence>
<keyword evidence="6 9" id="KW-1133">Transmembrane helix</keyword>
<keyword evidence="5 9" id="KW-0812">Transmembrane</keyword>
<dbReference type="GO" id="GO:0005886">
    <property type="term" value="C:plasma membrane"/>
    <property type="evidence" value="ECO:0007669"/>
    <property type="project" value="UniProtKB-SubCell"/>
</dbReference>
<dbReference type="EMBL" id="BMGR01000003">
    <property type="protein sequence ID" value="GGF95593.1"/>
    <property type="molecule type" value="Genomic_DNA"/>
</dbReference>
<name>A0A917CQW2_9BACL</name>
<evidence type="ECO:0000256" key="7">
    <source>
        <dbReference type="ARBA" id="ARBA00023136"/>
    </source>
</evidence>
<organism evidence="10 11">
    <name type="scientific">Paenibacillus abyssi</name>
    <dbReference type="NCBI Taxonomy" id="1340531"/>
    <lineage>
        <taxon>Bacteria</taxon>
        <taxon>Bacillati</taxon>
        <taxon>Bacillota</taxon>
        <taxon>Bacilli</taxon>
        <taxon>Bacillales</taxon>
        <taxon>Paenibacillaceae</taxon>
        <taxon>Paenibacillus</taxon>
    </lineage>
</organism>
<dbReference type="SUPFAM" id="SSF144083">
    <property type="entry name" value="Magnesium transport protein CorA, transmembrane region"/>
    <property type="match status" value="1"/>
</dbReference>
<dbReference type="Pfam" id="PF01544">
    <property type="entry name" value="CorA"/>
    <property type="match status" value="1"/>
</dbReference>
<sequence length="353" mass="40761">MLHRKLRYATGWEWHLVLQTEDQSVQQLKRAFPECASWIDECINRENNNITVYEQAGGESVLHGTLLFQMAEGEDVQSMHFWMVKDRLITLHKDLRLSIRLQTPPWEEKLERCVSAPEAFLVITSAILETLHTGLDAFEARLSRLEAAMHRRNRTGLIDEIFERRYDLLHWSHLFIPIREIHGAAKEGFVKTLGQTDSFERFEYKLERIETLLRYYNQEIDTLISMDDAIATFRGNDIMKTLTIFTAMFTPAAVIGALWGMNFEPLPWSNEMWGFTAMCGIILVLTLCIYAWLWKKGWTGDLLKGSKKKQPGTGSKKSNSRKSRHARSSSKKNAAPSGFSGEPEPLRRSRRHS</sequence>
<evidence type="ECO:0000256" key="6">
    <source>
        <dbReference type="ARBA" id="ARBA00022989"/>
    </source>
</evidence>
<evidence type="ECO:0000256" key="1">
    <source>
        <dbReference type="ARBA" id="ARBA00004651"/>
    </source>
</evidence>
<comment type="subcellular location">
    <subcellularLocation>
        <location evidence="1">Cell membrane</location>
        <topology evidence="1">Multi-pass membrane protein</topology>
    </subcellularLocation>
</comment>
<feature type="compositionally biased region" description="Basic residues" evidence="8">
    <location>
        <begin position="318"/>
        <end position="330"/>
    </location>
</feature>
<keyword evidence="4" id="KW-1003">Cell membrane</keyword>
<evidence type="ECO:0000313" key="10">
    <source>
        <dbReference type="EMBL" id="GGF95593.1"/>
    </source>
</evidence>
<comment type="caution">
    <text evidence="10">The sequence shown here is derived from an EMBL/GenBank/DDBJ whole genome shotgun (WGS) entry which is preliminary data.</text>
</comment>
<dbReference type="PANTHER" id="PTHR46494:SF2">
    <property type="entry name" value="MAGNESIUM TRANSPORT PROTEIN CORA"/>
    <property type="match status" value="1"/>
</dbReference>
<proteinExistence type="inferred from homology"/>
<dbReference type="Gene3D" id="1.20.58.340">
    <property type="entry name" value="Magnesium transport protein CorA, transmembrane region"/>
    <property type="match status" value="1"/>
</dbReference>
<evidence type="ECO:0000256" key="2">
    <source>
        <dbReference type="ARBA" id="ARBA00009765"/>
    </source>
</evidence>
<reference evidence="10" key="2">
    <citation type="submission" date="2020-09" db="EMBL/GenBank/DDBJ databases">
        <authorList>
            <person name="Sun Q."/>
            <person name="Zhou Y."/>
        </authorList>
    </citation>
    <scope>NUCLEOTIDE SEQUENCE</scope>
    <source>
        <strain evidence="10">CGMCC 1.12987</strain>
    </source>
</reference>
<dbReference type="GO" id="GO:0000287">
    <property type="term" value="F:magnesium ion binding"/>
    <property type="evidence" value="ECO:0007669"/>
    <property type="project" value="TreeGrafter"/>
</dbReference>
<dbReference type="Proteomes" id="UP000644756">
    <property type="component" value="Unassembled WGS sequence"/>
</dbReference>
<keyword evidence="3" id="KW-0813">Transport</keyword>
<feature type="transmembrane region" description="Helical" evidence="9">
    <location>
        <begin position="273"/>
        <end position="294"/>
    </location>
</feature>
<protein>
    <submittedName>
        <fullName evidence="10">Magnesium transport protein CorA</fullName>
    </submittedName>
</protein>
<evidence type="ECO:0000256" key="9">
    <source>
        <dbReference type="SAM" id="Phobius"/>
    </source>
</evidence>
<dbReference type="AlphaFoldDB" id="A0A917CQW2"/>
<dbReference type="PANTHER" id="PTHR46494">
    <property type="entry name" value="CORA FAMILY METAL ION TRANSPORTER (EUROFUNG)"/>
    <property type="match status" value="1"/>
</dbReference>
<dbReference type="RefSeq" id="WP_188529783.1">
    <property type="nucleotide sequence ID" value="NZ_BMGR01000003.1"/>
</dbReference>
<dbReference type="InterPro" id="IPR002523">
    <property type="entry name" value="MgTranspt_CorA/ZnTranspt_ZntB"/>
</dbReference>
<feature type="transmembrane region" description="Helical" evidence="9">
    <location>
        <begin position="242"/>
        <end position="261"/>
    </location>
</feature>
<evidence type="ECO:0000256" key="8">
    <source>
        <dbReference type="SAM" id="MobiDB-lite"/>
    </source>
</evidence>
<dbReference type="InterPro" id="IPR045863">
    <property type="entry name" value="CorA_TM1_TM2"/>
</dbReference>
<dbReference type="CDD" id="cd12821">
    <property type="entry name" value="EcCorA_ZntB-like"/>
    <property type="match status" value="1"/>
</dbReference>
<reference evidence="10" key="1">
    <citation type="journal article" date="2014" name="Int. J. Syst. Evol. Microbiol.">
        <title>Complete genome sequence of Corynebacterium casei LMG S-19264T (=DSM 44701T), isolated from a smear-ripened cheese.</title>
        <authorList>
            <consortium name="US DOE Joint Genome Institute (JGI-PGF)"/>
            <person name="Walter F."/>
            <person name="Albersmeier A."/>
            <person name="Kalinowski J."/>
            <person name="Ruckert C."/>
        </authorList>
    </citation>
    <scope>NUCLEOTIDE SEQUENCE</scope>
    <source>
        <strain evidence="10">CGMCC 1.12987</strain>
    </source>
</reference>
<comment type="similarity">
    <text evidence="2">Belongs to the CorA metal ion transporter (MIT) (TC 1.A.35) family.</text>
</comment>
<dbReference type="SUPFAM" id="SSF143865">
    <property type="entry name" value="CorA soluble domain-like"/>
    <property type="match status" value="1"/>
</dbReference>
<gene>
    <name evidence="10" type="primary">corA</name>
    <name evidence="10" type="ORF">GCM10010916_11090</name>
</gene>
<dbReference type="InterPro" id="IPR045861">
    <property type="entry name" value="CorA_cytoplasmic_dom"/>
</dbReference>
<dbReference type="GO" id="GO:0050897">
    <property type="term" value="F:cobalt ion binding"/>
    <property type="evidence" value="ECO:0007669"/>
    <property type="project" value="TreeGrafter"/>
</dbReference>
<keyword evidence="11" id="KW-1185">Reference proteome</keyword>
<evidence type="ECO:0000313" key="11">
    <source>
        <dbReference type="Proteomes" id="UP000644756"/>
    </source>
</evidence>